<protein>
    <submittedName>
        <fullName evidence="3">NAD(P)-dependent dehydrogenase, short-chain alcohol dehydrogenase family</fullName>
    </submittedName>
</protein>
<sequence length="269" mass="26795">MSAVTTGTSTRLEGRVALVTGAAGGIGAAIARGMAAEGARVVVADVQDGARTVGEIEAAGGQALAVTCDVADPAQVDAAVAATVEAYGSLDVLVNDAGISGGSGPAHELDVETWLRCVAVNLTGPFLCVRAAMPHLLASGRGRVINIASTYGIVGAPGAPAYCATKGGVVNLTRQLAVDYSPLGVRVNAILPGYIDTDMGGYRASLGPEGAAAANARRDAAAALQPIGRQAHAEEIATVAVFLASDESSFMTGAIVPVDGGCTVTFRHP</sequence>
<dbReference type="OrthoDB" id="517007at2"/>
<keyword evidence="2" id="KW-0560">Oxidoreductase</keyword>
<dbReference type="PROSITE" id="PS00061">
    <property type="entry name" value="ADH_SHORT"/>
    <property type="match status" value="1"/>
</dbReference>
<dbReference type="SUPFAM" id="SSF51735">
    <property type="entry name" value="NAD(P)-binding Rossmann-fold domains"/>
    <property type="match status" value="1"/>
</dbReference>
<dbReference type="InterPro" id="IPR036291">
    <property type="entry name" value="NAD(P)-bd_dom_sf"/>
</dbReference>
<dbReference type="GO" id="GO:0016491">
    <property type="term" value="F:oxidoreductase activity"/>
    <property type="evidence" value="ECO:0007669"/>
    <property type="project" value="UniProtKB-KW"/>
</dbReference>
<gene>
    <name evidence="3" type="ORF">SAMN05421756_10259</name>
</gene>
<dbReference type="STRING" id="1036181.SAMN05421756_10259"/>
<dbReference type="PRINTS" id="PR00081">
    <property type="entry name" value="GDHRDH"/>
</dbReference>
<dbReference type="InterPro" id="IPR020904">
    <property type="entry name" value="Sc_DH/Rdtase_CS"/>
</dbReference>
<dbReference type="InterPro" id="IPR002347">
    <property type="entry name" value="SDR_fam"/>
</dbReference>
<dbReference type="EMBL" id="FOFA01000002">
    <property type="protein sequence ID" value="SEP95646.1"/>
    <property type="molecule type" value="Genomic_DNA"/>
</dbReference>
<dbReference type="PANTHER" id="PTHR24321:SF8">
    <property type="entry name" value="ESTRADIOL 17-BETA-DEHYDROGENASE 8-RELATED"/>
    <property type="match status" value="1"/>
</dbReference>
<dbReference type="NCBIfam" id="NF005559">
    <property type="entry name" value="PRK07231.1"/>
    <property type="match status" value="1"/>
</dbReference>
<dbReference type="Gene3D" id="3.40.50.720">
    <property type="entry name" value="NAD(P)-binding Rossmann-like Domain"/>
    <property type="match status" value="1"/>
</dbReference>
<evidence type="ECO:0000313" key="4">
    <source>
        <dbReference type="Proteomes" id="UP000198504"/>
    </source>
</evidence>
<proteinExistence type="inferred from homology"/>
<dbReference type="AlphaFoldDB" id="A0A1H9C345"/>
<reference evidence="4" key="1">
    <citation type="submission" date="2016-10" db="EMBL/GenBank/DDBJ databases">
        <authorList>
            <person name="Varghese N."/>
            <person name="Submissions S."/>
        </authorList>
    </citation>
    <scope>NUCLEOTIDE SEQUENCE [LARGE SCALE GENOMIC DNA]</scope>
    <source>
        <strain evidence="4">CGMCC 4.6856</strain>
    </source>
</reference>
<evidence type="ECO:0000313" key="3">
    <source>
        <dbReference type="EMBL" id="SEP95646.1"/>
    </source>
</evidence>
<comment type="similarity">
    <text evidence="1">Belongs to the short-chain dehydrogenases/reductases (SDR) family.</text>
</comment>
<dbReference type="CDD" id="cd05233">
    <property type="entry name" value="SDR_c"/>
    <property type="match status" value="1"/>
</dbReference>
<evidence type="ECO:0000256" key="2">
    <source>
        <dbReference type="ARBA" id="ARBA00023002"/>
    </source>
</evidence>
<evidence type="ECO:0000256" key="1">
    <source>
        <dbReference type="ARBA" id="ARBA00006484"/>
    </source>
</evidence>
<dbReference type="PRINTS" id="PR00080">
    <property type="entry name" value="SDRFAMILY"/>
</dbReference>
<accession>A0A1H9C345</accession>
<dbReference type="PANTHER" id="PTHR24321">
    <property type="entry name" value="DEHYDROGENASES, SHORT CHAIN"/>
    <property type="match status" value="1"/>
</dbReference>
<organism evidence="3 4">
    <name type="scientific">Microlunatus flavus</name>
    <dbReference type="NCBI Taxonomy" id="1036181"/>
    <lineage>
        <taxon>Bacteria</taxon>
        <taxon>Bacillati</taxon>
        <taxon>Actinomycetota</taxon>
        <taxon>Actinomycetes</taxon>
        <taxon>Propionibacteriales</taxon>
        <taxon>Propionibacteriaceae</taxon>
        <taxon>Microlunatus</taxon>
    </lineage>
</organism>
<keyword evidence="4" id="KW-1185">Reference proteome</keyword>
<dbReference type="FunFam" id="3.40.50.720:FF:000084">
    <property type="entry name" value="Short-chain dehydrogenase reductase"/>
    <property type="match status" value="1"/>
</dbReference>
<dbReference type="Proteomes" id="UP000198504">
    <property type="component" value="Unassembled WGS sequence"/>
</dbReference>
<name>A0A1H9C345_9ACTN</name>
<dbReference type="Pfam" id="PF13561">
    <property type="entry name" value="adh_short_C2"/>
    <property type="match status" value="1"/>
</dbReference>